<dbReference type="GO" id="GO:0004198">
    <property type="term" value="F:calcium-dependent cysteine-type endopeptidase activity"/>
    <property type="evidence" value="ECO:0007669"/>
    <property type="project" value="InterPro"/>
</dbReference>
<organism evidence="4 5">
    <name type="scientific">Actinomyces oris</name>
    <dbReference type="NCBI Taxonomy" id="544580"/>
    <lineage>
        <taxon>Bacteria</taxon>
        <taxon>Bacillati</taxon>
        <taxon>Actinomycetota</taxon>
        <taxon>Actinomycetes</taxon>
        <taxon>Actinomycetales</taxon>
        <taxon>Actinomycetaceae</taxon>
        <taxon>Actinomyces</taxon>
    </lineage>
</organism>
<feature type="active site" evidence="1">
    <location>
        <position position="146"/>
    </location>
</feature>
<comment type="caution">
    <text evidence="4">The sequence shown here is derived from an EMBL/GenBank/DDBJ whole genome shotgun (WGS) entry which is preliminary data.</text>
</comment>
<dbReference type="AlphaFoldDB" id="A0A1Q8VRV3"/>
<keyword evidence="1" id="KW-0645">Protease</keyword>
<dbReference type="PROSITE" id="PS50203">
    <property type="entry name" value="CALPAIN_CAT"/>
    <property type="match status" value="1"/>
</dbReference>
<protein>
    <recommendedName>
        <fullName evidence="3">Calpain catalytic domain-containing protein</fullName>
    </recommendedName>
</protein>
<keyword evidence="1" id="KW-0788">Thiol protease</keyword>
<dbReference type="EMBL" id="MSKM01000064">
    <property type="protein sequence ID" value="OLO50820.1"/>
    <property type="molecule type" value="Genomic_DNA"/>
</dbReference>
<dbReference type="SUPFAM" id="SSF54001">
    <property type="entry name" value="Cysteine proteinases"/>
    <property type="match status" value="1"/>
</dbReference>
<feature type="active site" evidence="1">
    <location>
        <position position="366"/>
    </location>
</feature>
<evidence type="ECO:0000256" key="2">
    <source>
        <dbReference type="SAM" id="MobiDB-lite"/>
    </source>
</evidence>
<sequence length="404" mass="43469">MMDAYAGVLERAHGMAAELRAQAARLLVTSIASPAAAPACQVVATVITTTFNTLLSTIDLAAATAAASLGTATSAGPGGGKNGGAAAAADSREKDKKRLQHLVRQMMMAPFGLAPFSEEDIARLREQADGKGDWDPDANQRGIGDCYLLATLQGYSRTEDGQQKLRDQVRWDEGKGCFVVTLYDNGKPVDVDVDDYYSGGTKDHQGRPTLMSIYERAYGQHFGFQDLADGGRAVDTIPQITHSKSYSVDTWGSEPGWFGLTFPKEDHKYDQSEWNNIKSAVDSGQVVVASTRGGSFGNGDTVNAATDTNGDGKIDTKNPGVNGEAPDQETECRLVGGDYDHDSKTEKSSHAYTVVDIDDEYVTLRNPWGGNDTPNDGRKDGGLIRITREDYEKHFARTDIGQVP</sequence>
<evidence type="ECO:0000259" key="3">
    <source>
        <dbReference type="PROSITE" id="PS50203"/>
    </source>
</evidence>
<evidence type="ECO:0000313" key="5">
    <source>
        <dbReference type="Proteomes" id="UP000185772"/>
    </source>
</evidence>
<name>A0A1Q8VRV3_9ACTO</name>
<evidence type="ECO:0000313" key="4">
    <source>
        <dbReference type="EMBL" id="OLO50820.1"/>
    </source>
</evidence>
<dbReference type="InterPro" id="IPR001300">
    <property type="entry name" value="Peptidase_C2_calpain_cat"/>
</dbReference>
<feature type="domain" description="Calpain catalytic" evidence="3">
    <location>
        <begin position="137"/>
        <end position="404"/>
    </location>
</feature>
<feature type="active site" evidence="1">
    <location>
        <position position="350"/>
    </location>
</feature>
<proteinExistence type="predicted"/>
<evidence type="ECO:0000256" key="1">
    <source>
        <dbReference type="PROSITE-ProRule" id="PRU00239"/>
    </source>
</evidence>
<dbReference type="Pfam" id="PF00648">
    <property type="entry name" value="Peptidase_C2"/>
    <property type="match status" value="1"/>
</dbReference>
<feature type="region of interest" description="Disordered" evidence="2">
    <location>
        <begin position="71"/>
        <end position="94"/>
    </location>
</feature>
<dbReference type="InterPro" id="IPR038765">
    <property type="entry name" value="Papain-like_cys_pep_sf"/>
</dbReference>
<dbReference type="Gene3D" id="3.90.70.10">
    <property type="entry name" value="Cysteine proteinases"/>
    <property type="match status" value="1"/>
</dbReference>
<reference evidence="4 5" key="1">
    <citation type="submission" date="2016-12" db="EMBL/GenBank/DDBJ databases">
        <title>Genomic comparison of strains in the 'Actinomyces naeslundii' group.</title>
        <authorList>
            <person name="Mughal S.R."/>
            <person name="Do T."/>
            <person name="Gilbert S.C."/>
            <person name="Witherden E.A."/>
            <person name="Didelot X."/>
            <person name="Beighton D."/>
        </authorList>
    </citation>
    <scope>NUCLEOTIDE SEQUENCE [LARGE SCALE GENOMIC DNA]</scope>
    <source>
        <strain evidence="4 5">MMRCO6-1</strain>
    </source>
</reference>
<feature type="compositionally biased region" description="Polar residues" evidence="2">
    <location>
        <begin position="298"/>
        <end position="309"/>
    </location>
</feature>
<dbReference type="GO" id="GO:0006508">
    <property type="term" value="P:proteolysis"/>
    <property type="evidence" value="ECO:0007669"/>
    <property type="project" value="UniProtKB-KW"/>
</dbReference>
<accession>A0A1Q8VRV3</accession>
<dbReference type="Proteomes" id="UP000185772">
    <property type="component" value="Unassembled WGS sequence"/>
</dbReference>
<feature type="region of interest" description="Disordered" evidence="2">
    <location>
        <begin position="292"/>
        <end position="328"/>
    </location>
</feature>
<gene>
    <name evidence="4" type="ORF">BKH27_13170</name>
</gene>
<keyword evidence="1" id="KW-0378">Hydrolase</keyword>